<dbReference type="Proteomes" id="UP000010483">
    <property type="component" value="Chromosome"/>
</dbReference>
<gene>
    <name evidence="2" type="ordered locus">Cyast_1022</name>
</gene>
<dbReference type="STRING" id="292563.Cyast_1022"/>
<evidence type="ECO:0000313" key="3">
    <source>
        <dbReference type="Proteomes" id="UP000010483"/>
    </source>
</evidence>
<organism evidence="2 3">
    <name type="scientific">Cyanobacterium stanieri (strain ATCC 29140 / PCC 7202)</name>
    <dbReference type="NCBI Taxonomy" id="292563"/>
    <lineage>
        <taxon>Bacteria</taxon>
        <taxon>Bacillati</taxon>
        <taxon>Cyanobacteriota</taxon>
        <taxon>Cyanophyceae</taxon>
        <taxon>Oscillatoriophycideae</taxon>
        <taxon>Chroococcales</taxon>
        <taxon>Geminocystaceae</taxon>
        <taxon>Cyanobacterium</taxon>
    </lineage>
</organism>
<dbReference type="AlphaFoldDB" id="K9YJ63"/>
<dbReference type="KEGG" id="csn:Cyast_1022"/>
<keyword evidence="3" id="KW-1185">Reference proteome</keyword>
<dbReference type="Gene3D" id="3.60.40.10">
    <property type="entry name" value="PPM-type phosphatase domain"/>
    <property type="match status" value="1"/>
</dbReference>
<dbReference type="SUPFAM" id="SSF81606">
    <property type="entry name" value="PP2C-like"/>
    <property type="match status" value="1"/>
</dbReference>
<accession>K9YJ63</accession>
<dbReference type="eggNOG" id="COG0631">
    <property type="taxonomic scope" value="Bacteria"/>
</dbReference>
<proteinExistence type="predicted"/>
<feature type="domain" description="PPM-type phosphatase" evidence="1">
    <location>
        <begin position="14"/>
        <end position="196"/>
    </location>
</feature>
<dbReference type="InterPro" id="IPR036457">
    <property type="entry name" value="PPM-type-like_dom_sf"/>
</dbReference>
<evidence type="ECO:0000259" key="1">
    <source>
        <dbReference type="Pfam" id="PF13672"/>
    </source>
</evidence>
<dbReference type="HOGENOM" id="CLU_102554_0_0_3"/>
<dbReference type="InterPro" id="IPR001932">
    <property type="entry name" value="PPM-type_phosphatase-like_dom"/>
</dbReference>
<name>K9YJ63_CYASC</name>
<dbReference type="EMBL" id="CP003940">
    <property type="protein sequence ID" value="AFZ46991.1"/>
    <property type="molecule type" value="Genomic_DNA"/>
</dbReference>
<evidence type="ECO:0000313" key="2">
    <source>
        <dbReference type="EMBL" id="AFZ46991.1"/>
    </source>
</evidence>
<reference evidence="3" key="1">
    <citation type="journal article" date="2013" name="Proc. Natl. Acad. Sci. U.S.A.">
        <title>Improving the coverage of the cyanobacterial phylum using diversity-driven genome sequencing.</title>
        <authorList>
            <person name="Shih P.M."/>
            <person name="Wu D."/>
            <person name="Latifi A."/>
            <person name="Axen S.D."/>
            <person name="Fewer D.P."/>
            <person name="Talla E."/>
            <person name="Calteau A."/>
            <person name="Cai F."/>
            <person name="Tandeau de Marsac N."/>
            <person name="Rippka R."/>
            <person name="Herdman M."/>
            <person name="Sivonen K."/>
            <person name="Coursin T."/>
            <person name="Laurent T."/>
            <person name="Goodwin L."/>
            <person name="Nolan M."/>
            <person name="Davenport K.W."/>
            <person name="Han C.S."/>
            <person name="Rubin E.M."/>
            <person name="Eisen J.A."/>
            <person name="Woyke T."/>
            <person name="Gugger M."/>
            <person name="Kerfeld C.A."/>
        </authorList>
    </citation>
    <scope>NUCLEOTIDE SEQUENCE [LARGE SCALE GENOMIC DNA]</scope>
    <source>
        <strain evidence="3">ATCC 29140 / PCC 7202</strain>
    </source>
</reference>
<dbReference type="Pfam" id="PF13672">
    <property type="entry name" value="PP2C_2"/>
    <property type="match status" value="1"/>
</dbReference>
<sequence>MQTFNHQIFGASVIGPLHQQEKRLNEDAWSKIDNHYGRGIVVSDGMGSKPNARMGARMTCLAVKEALLSWGKAPSPPINSLLRLIHIHWELKILPASKEDSVATCLFAVVTPKGELIMAQLGDGVAMVKQDNGETIILNDHHKVFGNFTTGLGIAKSTKEWSVFMTPHFPPNSAVLLATDGIADDLQRDKMGDFLGFILEEFGGLSPHHRWRSLCRELRNWPTPKHLDDKTLAVLWHQP</sequence>
<protein>
    <recommendedName>
        <fullName evidence="1">PPM-type phosphatase domain-containing protein</fullName>
    </recommendedName>
</protein>
<dbReference type="BioCyc" id="CSTA292563:G1353-1027-MONOMER"/>